<dbReference type="AlphaFoldDB" id="A0A380TET8"/>
<accession>A0A380TET8</accession>
<feature type="region of interest" description="Disordered" evidence="1">
    <location>
        <begin position="1"/>
        <end position="40"/>
    </location>
</feature>
<proteinExistence type="predicted"/>
<protein>
    <submittedName>
        <fullName evidence="2">Uncharacterized protein</fullName>
    </submittedName>
</protein>
<feature type="compositionally biased region" description="Basic and acidic residues" evidence="1">
    <location>
        <begin position="23"/>
        <end position="39"/>
    </location>
</feature>
<sequence>MSLPGTHPRRCRHDRIAGADSPAEWRRSRQHHGWRELTRPRPPTYVTKTALRAVFSTAAIIVCRRRQPMSAPDVAWPRSHAAPPKVFFVRRTKSLDAGISLTNNRVIFNPEGRRVRGLGKELQWLMESRICSTLRST</sequence>
<reference evidence="2" key="1">
    <citation type="submission" date="2018-07" db="EMBL/GenBank/DDBJ databases">
        <authorList>
            <person name="Quirk P.G."/>
            <person name="Krulwich T.A."/>
        </authorList>
    </citation>
    <scope>NUCLEOTIDE SEQUENCE</scope>
</reference>
<organism evidence="2">
    <name type="scientific">metagenome</name>
    <dbReference type="NCBI Taxonomy" id="256318"/>
    <lineage>
        <taxon>unclassified sequences</taxon>
        <taxon>metagenomes</taxon>
    </lineage>
</organism>
<gene>
    <name evidence="2" type="ORF">DF3PB_3520007</name>
</gene>
<evidence type="ECO:0000256" key="1">
    <source>
        <dbReference type="SAM" id="MobiDB-lite"/>
    </source>
</evidence>
<name>A0A380TET8_9ZZZZ</name>
<dbReference type="EMBL" id="UIDG01000282">
    <property type="protein sequence ID" value="SUS06965.1"/>
    <property type="molecule type" value="Genomic_DNA"/>
</dbReference>
<evidence type="ECO:0000313" key="2">
    <source>
        <dbReference type="EMBL" id="SUS06965.1"/>
    </source>
</evidence>